<dbReference type="Proteomes" id="UP000219286">
    <property type="component" value="Unassembled WGS sequence"/>
</dbReference>
<dbReference type="AlphaFoldDB" id="A0A2H2ZLV9"/>
<organism evidence="1 2">
    <name type="scientific">Trichoderma parareesei</name>
    <name type="common">Filamentous fungus</name>
    <dbReference type="NCBI Taxonomy" id="858221"/>
    <lineage>
        <taxon>Eukaryota</taxon>
        <taxon>Fungi</taxon>
        <taxon>Dikarya</taxon>
        <taxon>Ascomycota</taxon>
        <taxon>Pezizomycotina</taxon>
        <taxon>Sordariomycetes</taxon>
        <taxon>Hypocreomycetidae</taxon>
        <taxon>Hypocreales</taxon>
        <taxon>Hypocreaceae</taxon>
        <taxon>Trichoderma</taxon>
    </lineage>
</organism>
<gene>
    <name evidence="1" type="ORF">A9Z42_0013580</name>
</gene>
<reference evidence="1 2" key="1">
    <citation type="journal article" date="2015" name="Genome Announc.">
        <title>Genome sequence and annotation of Trichoderma parareesei, the ancestor of the cellulase producer Trichoderma reesei.</title>
        <authorList>
            <person name="Yang D."/>
            <person name="Pomraning K."/>
            <person name="Kopchinskiy A."/>
            <person name="Karimi Aghcheh R."/>
            <person name="Atanasova L."/>
            <person name="Chenthamara K."/>
            <person name="Baker S.E."/>
            <person name="Zhang R."/>
            <person name="Shen Q."/>
            <person name="Freitag M."/>
            <person name="Kubicek C.P."/>
            <person name="Druzhinina I.S."/>
        </authorList>
    </citation>
    <scope>NUCLEOTIDE SEQUENCE [LARGE SCALE GENOMIC DNA]</scope>
    <source>
        <strain evidence="1 2">CBS 125925</strain>
    </source>
</reference>
<comment type="caution">
    <text evidence="1">The sequence shown here is derived from an EMBL/GenBank/DDBJ whole genome shotgun (WGS) entry which is preliminary data.</text>
</comment>
<dbReference type="EMBL" id="LFMI01000174">
    <property type="protein sequence ID" value="OTA01041.1"/>
    <property type="molecule type" value="Genomic_DNA"/>
</dbReference>
<name>A0A2H2ZLV9_TRIPA</name>
<protein>
    <submittedName>
        <fullName evidence="1">Uncharacterized protein</fullName>
    </submittedName>
</protein>
<keyword evidence="2" id="KW-1185">Reference proteome</keyword>
<accession>A0A2H2ZLV9</accession>
<proteinExistence type="predicted"/>
<evidence type="ECO:0000313" key="1">
    <source>
        <dbReference type="EMBL" id="OTA01041.1"/>
    </source>
</evidence>
<evidence type="ECO:0000313" key="2">
    <source>
        <dbReference type="Proteomes" id="UP000219286"/>
    </source>
</evidence>
<sequence>MSNIVSSAPAYAYLAGFFLSLSLASGRIPLGARSPTRSPSRTFISPCTPIKALCAAVGGLDTLLSSNVSLCRRKRPSPLKPSRLRNLLGMTSELFLLAGRIPSSSFSPRLKDRSKVRYTSSGESSLAALWRSTRMLTTV</sequence>